<accession>A0A8A4Z9Z2</accession>
<evidence type="ECO:0000259" key="1">
    <source>
        <dbReference type="SMART" id="SM00849"/>
    </source>
</evidence>
<evidence type="ECO:0000313" key="2">
    <source>
        <dbReference type="EMBL" id="QTE27849.1"/>
    </source>
</evidence>
<dbReference type="EMBL" id="CP071868">
    <property type="protein sequence ID" value="QTE27849.1"/>
    <property type="molecule type" value="Genomic_DNA"/>
</dbReference>
<dbReference type="Pfam" id="PF13483">
    <property type="entry name" value="Lactamase_B_3"/>
    <property type="match status" value="1"/>
</dbReference>
<dbReference type="PANTHER" id="PTHR43546">
    <property type="entry name" value="UPF0173 METAL-DEPENDENT HYDROLASE MJ1163-RELATED"/>
    <property type="match status" value="1"/>
</dbReference>
<dbReference type="InterPro" id="IPR001279">
    <property type="entry name" value="Metallo-B-lactamas"/>
</dbReference>
<dbReference type="InterPro" id="IPR050114">
    <property type="entry name" value="UPF0173_UPF0282_UlaG_hydrolase"/>
</dbReference>
<dbReference type="Gene3D" id="3.60.15.10">
    <property type="entry name" value="Ribonuclease Z/Hydroxyacylglutathione hydrolase-like"/>
    <property type="match status" value="1"/>
</dbReference>
<reference evidence="2" key="1">
    <citation type="submission" date="2021-03" db="EMBL/GenBank/DDBJ databases">
        <title>Pengzhenrongella sicca gen. nov., sp. nov., a new member of suborder Micrococcineae isolated from High-Arctic tundra soil.</title>
        <authorList>
            <person name="Peng F."/>
        </authorList>
    </citation>
    <scope>NUCLEOTIDE SEQUENCE</scope>
    <source>
        <strain evidence="2">LRZ-2</strain>
    </source>
</reference>
<protein>
    <submittedName>
        <fullName evidence="2">MBL fold metallo-hydrolase</fullName>
    </submittedName>
</protein>
<dbReference type="AlphaFoldDB" id="A0A8A4Z9Z2"/>
<dbReference type="PANTHER" id="PTHR43546:SF3">
    <property type="entry name" value="UPF0173 METAL-DEPENDENT HYDROLASE MJ1163"/>
    <property type="match status" value="1"/>
</dbReference>
<dbReference type="SUPFAM" id="SSF56281">
    <property type="entry name" value="Metallo-hydrolase/oxidoreductase"/>
    <property type="match status" value="1"/>
</dbReference>
<dbReference type="KEGG" id="psic:J4E96_10470"/>
<dbReference type="InterPro" id="IPR036866">
    <property type="entry name" value="RibonucZ/Hydroxyglut_hydro"/>
</dbReference>
<sequence length="220" mass="22566">MDLTRLGHACVRLDSDDARLVLDPGAYSLPGATDGADAVLVTHEHPDHVVVADLRAALVADPALEAWAPAAVVAALLDGAPALSARVHEAHPGDAFEVAGFAVEVFGELHAVVHPDVPRIANVAYLVSAEGRSVLHPGDSLTVVPRAVDVLLVPVAGPWLLLADAIDYVRAVAPAVAVPIHDAVCSPAGVTLIDRLLGPAGVGLGVARYRRPADGEPVAL</sequence>
<dbReference type="SMART" id="SM00849">
    <property type="entry name" value="Lactamase_B"/>
    <property type="match status" value="1"/>
</dbReference>
<keyword evidence="3" id="KW-1185">Reference proteome</keyword>
<gene>
    <name evidence="2" type="ORF">J4E96_10470</name>
</gene>
<organism evidence="2 3">
    <name type="scientific">Pengzhenrongella sicca</name>
    <dbReference type="NCBI Taxonomy" id="2819238"/>
    <lineage>
        <taxon>Bacteria</taxon>
        <taxon>Bacillati</taxon>
        <taxon>Actinomycetota</taxon>
        <taxon>Actinomycetes</taxon>
        <taxon>Micrococcales</taxon>
        <taxon>Pengzhenrongella</taxon>
    </lineage>
</organism>
<name>A0A8A4Z9Z2_9MICO</name>
<evidence type="ECO:0000313" key="3">
    <source>
        <dbReference type="Proteomes" id="UP000663937"/>
    </source>
</evidence>
<dbReference type="Proteomes" id="UP000663937">
    <property type="component" value="Chromosome"/>
</dbReference>
<proteinExistence type="predicted"/>
<dbReference type="RefSeq" id="WP_227422065.1">
    <property type="nucleotide sequence ID" value="NZ_CP071868.1"/>
</dbReference>
<feature type="domain" description="Metallo-beta-lactamase" evidence="1">
    <location>
        <begin position="7"/>
        <end position="181"/>
    </location>
</feature>